<reference evidence="1 2" key="1">
    <citation type="journal article" date="2016" name="Nat. Commun.">
        <title>Thousands of microbial genomes shed light on interconnected biogeochemical processes in an aquifer system.</title>
        <authorList>
            <person name="Anantharaman K."/>
            <person name="Brown C.T."/>
            <person name="Hug L.A."/>
            <person name="Sharon I."/>
            <person name="Castelle C.J."/>
            <person name="Probst A.J."/>
            <person name="Thomas B.C."/>
            <person name="Singh A."/>
            <person name="Wilkins M.J."/>
            <person name="Karaoz U."/>
            <person name="Brodie E.L."/>
            <person name="Williams K.H."/>
            <person name="Hubbard S.S."/>
            <person name="Banfield J.F."/>
        </authorList>
    </citation>
    <scope>NUCLEOTIDE SEQUENCE [LARGE SCALE GENOMIC DNA]</scope>
</reference>
<evidence type="ECO:0000313" key="2">
    <source>
        <dbReference type="Proteomes" id="UP000178449"/>
    </source>
</evidence>
<evidence type="ECO:0000313" key="1">
    <source>
        <dbReference type="EMBL" id="OGG97093.1"/>
    </source>
</evidence>
<comment type="caution">
    <text evidence="1">The sequence shown here is derived from an EMBL/GenBank/DDBJ whole genome shotgun (WGS) entry which is preliminary data.</text>
</comment>
<dbReference type="STRING" id="1817772.A2527_13140"/>
<organism evidence="1 2">
    <name type="scientific">Candidatus Lambdaproteobacteria bacterium RIFOXYD2_FULL_50_16</name>
    <dbReference type="NCBI Taxonomy" id="1817772"/>
    <lineage>
        <taxon>Bacteria</taxon>
        <taxon>Pseudomonadati</taxon>
        <taxon>Pseudomonadota</taxon>
        <taxon>Candidatus Lambdaproteobacteria</taxon>
    </lineage>
</organism>
<dbReference type="AlphaFoldDB" id="A0A1F6GG63"/>
<gene>
    <name evidence="1" type="ORF">A2527_13140</name>
</gene>
<accession>A0A1F6GG63</accession>
<sequence length="76" mass="9210">MINLTPLTEDHPRLILANKYNKLKNQTRPSGWEECHSEEEWLVKLHFLRRLFLDKRITPEKFQLMERALVLGWLSH</sequence>
<dbReference type="EMBL" id="MFNE01000005">
    <property type="protein sequence ID" value="OGG97093.1"/>
    <property type="molecule type" value="Genomic_DNA"/>
</dbReference>
<name>A0A1F6GG63_9PROT</name>
<dbReference type="Proteomes" id="UP000178449">
    <property type="component" value="Unassembled WGS sequence"/>
</dbReference>
<protein>
    <submittedName>
        <fullName evidence="1">Uncharacterized protein</fullName>
    </submittedName>
</protein>
<proteinExistence type="predicted"/>